<sequence>MGARKRGKGKSGQRMLWVYAVWRAWVGLNMGYVGLGPESARTARRFVKAFDGRLSLCPADFQILNTSSRIESSISKDNAIILVFLWAHRARRPRASASKQANKQHRSRSMLFVRQSLNILRAIEVRVVSYTRQRELGSPRIRSDQILLDRPGSRTVVLRRPRQSLTVCRLRNRDGASRLVDHKCST</sequence>
<organism evidence="1 2">
    <name type="scientific">Aaosphaeria arxii CBS 175.79</name>
    <dbReference type="NCBI Taxonomy" id="1450172"/>
    <lineage>
        <taxon>Eukaryota</taxon>
        <taxon>Fungi</taxon>
        <taxon>Dikarya</taxon>
        <taxon>Ascomycota</taxon>
        <taxon>Pezizomycotina</taxon>
        <taxon>Dothideomycetes</taxon>
        <taxon>Pleosporomycetidae</taxon>
        <taxon>Pleosporales</taxon>
        <taxon>Pleosporales incertae sedis</taxon>
        <taxon>Aaosphaeria</taxon>
    </lineage>
</organism>
<protein>
    <submittedName>
        <fullName evidence="1">Uncharacterized protein</fullName>
    </submittedName>
</protein>
<name>A0A6A5XUJ0_9PLEO</name>
<dbReference type="AlphaFoldDB" id="A0A6A5XUJ0"/>
<proteinExistence type="predicted"/>
<evidence type="ECO:0000313" key="2">
    <source>
        <dbReference type="Proteomes" id="UP000799778"/>
    </source>
</evidence>
<reference evidence="1" key="1">
    <citation type="journal article" date="2020" name="Stud. Mycol.">
        <title>101 Dothideomycetes genomes: a test case for predicting lifestyles and emergence of pathogens.</title>
        <authorList>
            <person name="Haridas S."/>
            <person name="Albert R."/>
            <person name="Binder M."/>
            <person name="Bloem J."/>
            <person name="Labutti K."/>
            <person name="Salamov A."/>
            <person name="Andreopoulos B."/>
            <person name="Baker S."/>
            <person name="Barry K."/>
            <person name="Bills G."/>
            <person name="Bluhm B."/>
            <person name="Cannon C."/>
            <person name="Castanera R."/>
            <person name="Culley D."/>
            <person name="Daum C."/>
            <person name="Ezra D."/>
            <person name="Gonzalez J."/>
            <person name="Henrissat B."/>
            <person name="Kuo A."/>
            <person name="Liang C."/>
            <person name="Lipzen A."/>
            <person name="Lutzoni F."/>
            <person name="Magnuson J."/>
            <person name="Mondo S."/>
            <person name="Nolan M."/>
            <person name="Ohm R."/>
            <person name="Pangilinan J."/>
            <person name="Park H.-J."/>
            <person name="Ramirez L."/>
            <person name="Alfaro M."/>
            <person name="Sun H."/>
            <person name="Tritt A."/>
            <person name="Yoshinaga Y."/>
            <person name="Zwiers L.-H."/>
            <person name="Turgeon B."/>
            <person name="Goodwin S."/>
            <person name="Spatafora J."/>
            <person name="Crous P."/>
            <person name="Grigoriev I."/>
        </authorList>
    </citation>
    <scope>NUCLEOTIDE SEQUENCE</scope>
    <source>
        <strain evidence="1">CBS 175.79</strain>
    </source>
</reference>
<accession>A0A6A5XUJ0</accession>
<keyword evidence="2" id="KW-1185">Reference proteome</keyword>
<dbReference type="GeneID" id="54278542"/>
<dbReference type="RefSeq" id="XP_033385364.1">
    <property type="nucleotide sequence ID" value="XM_033521145.1"/>
</dbReference>
<gene>
    <name evidence="1" type="ORF">BU24DRAFT_142222</name>
</gene>
<dbReference type="EMBL" id="ML978068">
    <property type="protein sequence ID" value="KAF2017025.1"/>
    <property type="molecule type" value="Genomic_DNA"/>
</dbReference>
<dbReference type="Proteomes" id="UP000799778">
    <property type="component" value="Unassembled WGS sequence"/>
</dbReference>
<evidence type="ECO:0000313" key="1">
    <source>
        <dbReference type="EMBL" id="KAF2017025.1"/>
    </source>
</evidence>